<reference evidence="15" key="1">
    <citation type="submission" date="2025-08" db="UniProtKB">
        <authorList>
            <consortium name="RefSeq"/>
        </authorList>
    </citation>
    <scope>IDENTIFICATION</scope>
    <source>
        <tissue evidence="15">Testes</tissue>
    </source>
</reference>
<accession>A0ABM0M9C4</accession>
<sequence>MHEYFRWLQARRTRTFRFFSVILSLWAVYYLSFSWMPANTFAETEILGNEELELESNEALLRQNYLRSDIENNTTIEKTTVSALLLGKRNNTPIFMRQYVLPLIAFQSGPNGIYNAFRRSMVFASIYERSLVIPPFRQHKLQDGVKTERSFNETFDNQKILRVVDLCDLNEFKIQCGTTIPLDWIIFPPTKHTPSFPDNYNNEVQKHYRKQSIFLGDRFVTEFYNNTGISLPQPNITLSQTQNTREKILNEFEKKRCVAYFPAVKSTIATSAQQSYVEKHLLRAPYIRRIAAQIMTGLLAEQYAVLHWRNKTGEKCNSANGSHCSIRSARNLKFLKKDSDSIASSLHAYLEKAGLKYLYVAALPYEQFIVKSLRESLLFTYTVEDAYNVSPLLDHYRGDTYVLSLVEQEIAEQATMFIGTTSSSWSFFVESSRNLEGKKTVYIQKLPGMPNKYKSSARHII</sequence>
<comment type="catalytic activity">
    <reaction evidence="12">
        <text>L-seryl-[protein] + GDP-beta-L-fucose = 3-O-(alpha-L-fucosyl)-L-seryl-[protein] + GDP + H(+)</text>
        <dbReference type="Rhea" id="RHEA:63644"/>
        <dbReference type="Rhea" id="RHEA-COMP:9863"/>
        <dbReference type="Rhea" id="RHEA-COMP:17914"/>
        <dbReference type="ChEBI" id="CHEBI:15378"/>
        <dbReference type="ChEBI" id="CHEBI:29999"/>
        <dbReference type="ChEBI" id="CHEBI:57273"/>
        <dbReference type="ChEBI" id="CHEBI:58189"/>
        <dbReference type="ChEBI" id="CHEBI:189632"/>
        <dbReference type="EC" id="2.4.1.221"/>
    </reaction>
    <physiologicalReaction direction="left-to-right" evidence="12">
        <dbReference type="Rhea" id="RHEA:63645"/>
    </physiologicalReaction>
</comment>
<name>A0ABM0M9C4_SACKO</name>
<dbReference type="Proteomes" id="UP000694865">
    <property type="component" value="Unplaced"/>
</dbReference>
<evidence type="ECO:0000256" key="7">
    <source>
        <dbReference type="ARBA" id="ARBA00023277"/>
    </source>
</evidence>
<dbReference type="Pfam" id="PF10250">
    <property type="entry name" value="O-FucT"/>
    <property type="match status" value="1"/>
</dbReference>
<dbReference type="InterPro" id="IPR045130">
    <property type="entry name" value="OFUT2-like"/>
</dbReference>
<evidence type="ECO:0000256" key="3">
    <source>
        <dbReference type="ARBA" id="ARBA00012196"/>
    </source>
</evidence>
<feature type="transmembrane region" description="Helical" evidence="13">
    <location>
        <begin position="16"/>
        <end position="36"/>
    </location>
</feature>
<evidence type="ECO:0000256" key="13">
    <source>
        <dbReference type="SAM" id="Phobius"/>
    </source>
</evidence>
<evidence type="ECO:0000256" key="5">
    <source>
        <dbReference type="ARBA" id="ARBA00022824"/>
    </source>
</evidence>
<evidence type="ECO:0000256" key="12">
    <source>
        <dbReference type="ARBA" id="ARBA00048647"/>
    </source>
</evidence>
<dbReference type="InterPro" id="IPR019378">
    <property type="entry name" value="GDP-Fuc_O-FucTrfase"/>
</dbReference>
<keyword evidence="7" id="KW-0119">Carbohydrate metabolism</keyword>
<keyword evidence="13" id="KW-0812">Transmembrane</keyword>
<keyword evidence="13" id="KW-0472">Membrane</keyword>
<dbReference type="Gene3D" id="3.40.50.11350">
    <property type="match status" value="1"/>
</dbReference>
<proteinExistence type="inferred from homology"/>
<comment type="similarity">
    <text evidence="8">Belongs to the glycosyltransferase 68 family.</text>
</comment>
<dbReference type="RefSeq" id="XP_006816615.1">
    <property type="nucleotide sequence ID" value="XM_006816552.1"/>
</dbReference>
<keyword evidence="14" id="KW-1185">Reference proteome</keyword>
<keyword evidence="5" id="KW-0256">Endoplasmic reticulum</keyword>
<evidence type="ECO:0000256" key="9">
    <source>
        <dbReference type="ARBA" id="ARBA00026232"/>
    </source>
</evidence>
<dbReference type="CDD" id="cd11296">
    <property type="entry name" value="O-FucT_like"/>
    <property type="match status" value="1"/>
</dbReference>
<comment type="subcellular location">
    <subcellularLocation>
        <location evidence="1">Endoplasmic reticulum</location>
    </subcellularLocation>
</comment>
<evidence type="ECO:0000256" key="11">
    <source>
        <dbReference type="ARBA" id="ARBA00047273"/>
    </source>
</evidence>
<keyword evidence="6" id="KW-0294">Fucose metabolism</keyword>
<protein>
    <recommendedName>
        <fullName evidence="9">GDP-fucose protein O-fucosyltransferase 2</fullName>
        <ecNumber evidence="3">2.4.1.221</ecNumber>
    </recommendedName>
    <alternativeName>
        <fullName evidence="10">Peptide-O-fucosyltransferase 2</fullName>
    </alternativeName>
</protein>
<comment type="catalytic activity">
    <reaction evidence="11">
        <text>L-threonyl-[protein] + GDP-beta-L-fucose = 3-O-(alpha-L-fucosyl)-L-threonyl-[protein] + GDP + H(+)</text>
        <dbReference type="Rhea" id="RHEA:70491"/>
        <dbReference type="Rhea" id="RHEA-COMP:11060"/>
        <dbReference type="Rhea" id="RHEA-COMP:17915"/>
        <dbReference type="ChEBI" id="CHEBI:15378"/>
        <dbReference type="ChEBI" id="CHEBI:30013"/>
        <dbReference type="ChEBI" id="CHEBI:57273"/>
        <dbReference type="ChEBI" id="CHEBI:58189"/>
        <dbReference type="ChEBI" id="CHEBI:189631"/>
        <dbReference type="EC" id="2.4.1.221"/>
    </reaction>
    <physiologicalReaction direction="left-to-right" evidence="11">
        <dbReference type="Rhea" id="RHEA:70492"/>
    </physiologicalReaction>
</comment>
<evidence type="ECO:0000313" key="14">
    <source>
        <dbReference type="Proteomes" id="UP000694865"/>
    </source>
</evidence>
<evidence type="ECO:0000256" key="10">
    <source>
        <dbReference type="ARBA" id="ARBA00033083"/>
    </source>
</evidence>
<evidence type="ECO:0000256" key="8">
    <source>
        <dbReference type="ARBA" id="ARBA00025803"/>
    </source>
</evidence>
<dbReference type="GeneID" id="102807932"/>
<dbReference type="PANTHER" id="PTHR13398">
    <property type="entry name" value="GDP-FUCOSE PROTEIN O-FUCOSYLTRANSFERASE 2"/>
    <property type="match status" value="1"/>
</dbReference>
<keyword evidence="13" id="KW-1133">Transmembrane helix</keyword>
<evidence type="ECO:0000256" key="1">
    <source>
        <dbReference type="ARBA" id="ARBA00004240"/>
    </source>
</evidence>
<evidence type="ECO:0000256" key="4">
    <source>
        <dbReference type="ARBA" id="ARBA00022679"/>
    </source>
</evidence>
<comment type="pathway">
    <text evidence="2">Protein modification; protein glycosylation.</text>
</comment>
<dbReference type="EC" id="2.4.1.221" evidence="3"/>
<organism evidence="14 15">
    <name type="scientific">Saccoglossus kowalevskii</name>
    <name type="common">Acorn worm</name>
    <dbReference type="NCBI Taxonomy" id="10224"/>
    <lineage>
        <taxon>Eukaryota</taxon>
        <taxon>Metazoa</taxon>
        <taxon>Hemichordata</taxon>
        <taxon>Enteropneusta</taxon>
        <taxon>Harrimaniidae</taxon>
        <taxon>Saccoglossus</taxon>
    </lineage>
</organism>
<evidence type="ECO:0000256" key="2">
    <source>
        <dbReference type="ARBA" id="ARBA00004922"/>
    </source>
</evidence>
<keyword evidence="4" id="KW-0808">Transferase</keyword>
<evidence type="ECO:0000256" key="6">
    <source>
        <dbReference type="ARBA" id="ARBA00023253"/>
    </source>
</evidence>
<evidence type="ECO:0000313" key="15">
    <source>
        <dbReference type="RefSeq" id="XP_006816615.1"/>
    </source>
</evidence>
<gene>
    <name evidence="15" type="primary">LOC102807932</name>
</gene>
<dbReference type="PANTHER" id="PTHR13398:SF0">
    <property type="entry name" value="GDP-FUCOSE PROTEIN O-FUCOSYLTRANSFERASE 2"/>
    <property type="match status" value="1"/>
</dbReference>